<gene>
    <name evidence="1" type="ORF">AEK19_MT1627</name>
</gene>
<proteinExistence type="predicted"/>
<accession>A0A1Y0B330</accession>
<protein>
    <submittedName>
        <fullName evidence="1">Uncharacterized protein</fullName>
    </submittedName>
</protein>
<dbReference type="AlphaFoldDB" id="A0A1Y0B330"/>
<evidence type="ECO:0000313" key="1">
    <source>
        <dbReference type="EMBL" id="ART31811.1"/>
    </source>
</evidence>
<dbReference type="EMBL" id="KY774314">
    <property type="protein sequence ID" value="ART31811.1"/>
    <property type="molecule type" value="Genomic_DNA"/>
</dbReference>
<name>A0A1Y0B330_9LAMI</name>
<reference evidence="1" key="1">
    <citation type="submission" date="2017-03" db="EMBL/GenBank/DDBJ databases">
        <title>The mitochondrial genome of the carnivorous plant Utricularia reniformis (Lentibulariaceae): structure, comparative analysis and evolutionary landmarks.</title>
        <authorList>
            <person name="Silva S.R."/>
            <person name="Alvarenga D.O."/>
            <person name="Michael T.P."/>
            <person name="Miranda V.F.O."/>
            <person name="Varani A.M."/>
        </authorList>
    </citation>
    <scope>NUCLEOTIDE SEQUENCE</scope>
</reference>
<geneLocation type="mitochondrion" evidence="1"/>
<organism evidence="1">
    <name type="scientific">Utricularia reniformis</name>
    <dbReference type="NCBI Taxonomy" id="192314"/>
    <lineage>
        <taxon>Eukaryota</taxon>
        <taxon>Viridiplantae</taxon>
        <taxon>Streptophyta</taxon>
        <taxon>Embryophyta</taxon>
        <taxon>Tracheophyta</taxon>
        <taxon>Spermatophyta</taxon>
        <taxon>Magnoliopsida</taxon>
        <taxon>eudicotyledons</taxon>
        <taxon>Gunneridae</taxon>
        <taxon>Pentapetalae</taxon>
        <taxon>asterids</taxon>
        <taxon>lamiids</taxon>
        <taxon>Lamiales</taxon>
        <taxon>Lentibulariaceae</taxon>
        <taxon>Utricularia</taxon>
    </lineage>
</organism>
<keyword evidence="1" id="KW-0496">Mitochondrion</keyword>
<sequence>MCYDLANTALSPFRYLPLSVRLTLQSFSSFHPLPFRSSFFPPSLFSSAKPVFINEFDPM</sequence>